<dbReference type="Proteomes" id="UP000198238">
    <property type="component" value="Chromosome"/>
</dbReference>
<gene>
    <name evidence="1" type="ORF">BG910_08715</name>
</gene>
<evidence type="ECO:0000313" key="2">
    <source>
        <dbReference type="Proteomes" id="UP000198238"/>
    </source>
</evidence>
<proteinExistence type="predicted"/>
<dbReference type="RefSeq" id="WP_089036503.1">
    <property type="nucleotide sequence ID" value="NZ_CP022278.1"/>
</dbReference>
<reference evidence="1 2" key="1">
    <citation type="submission" date="2017-06" db="EMBL/GenBank/DDBJ databases">
        <title>Neisseria chenwenguii sp. nov., isolated from the intestinal contents of Tibetan Plateau Pika in Yushu, Qinghai Province, China.</title>
        <authorList>
            <person name="Zhang G."/>
        </authorList>
    </citation>
    <scope>NUCLEOTIDE SEQUENCE [LARGE SCALE GENOMIC DNA]</scope>
    <source>
        <strain evidence="1 2">10023</strain>
    </source>
</reference>
<name>A0A220S337_9NEIS</name>
<protein>
    <submittedName>
        <fullName evidence="1">Uncharacterized protein</fullName>
    </submittedName>
</protein>
<organism evidence="1 2">
    <name type="scientific">Neisseria chenwenguii</name>
    <dbReference type="NCBI Taxonomy" id="1853278"/>
    <lineage>
        <taxon>Bacteria</taxon>
        <taxon>Pseudomonadati</taxon>
        <taxon>Pseudomonadota</taxon>
        <taxon>Betaproteobacteria</taxon>
        <taxon>Neisseriales</taxon>
        <taxon>Neisseriaceae</taxon>
        <taxon>Neisseria</taxon>
    </lineage>
</organism>
<sequence>MNTLTKSVLLLSALLCTTTVSARGHHSKPLSFEELPKICQTYFTRAEACYKKAGKAADFHAGNTKMLRQALPAATPAQREKLCQIAEDSFAGKAKQLKCE</sequence>
<keyword evidence="2" id="KW-1185">Reference proteome</keyword>
<dbReference type="OrthoDB" id="8606264at2"/>
<dbReference type="AlphaFoldDB" id="A0A220S337"/>
<dbReference type="KEGG" id="nei:BG910_08715"/>
<dbReference type="EMBL" id="CP022278">
    <property type="protein sequence ID" value="ASK27808.1"/>
    <property type="molecule type" value="Genomic_DNA"/>
</dbReference>
<evidence type="ECO:0000313" key="1">
    <source>
        <dbReference type="EMBL" id="ASK27808.1"/>
    </source>
</evidence>
<accession>A0A220S337</accession>